<reference evidence="12 13" key="1">
    <citation type="journal article" date="2015" name="Genome Announc.">
        <title>Draft Genome Sequences of Marine Isolates of Thalassomonas viridans and Thalassomonas actiniarum.</title>
        <authorList>
            <person name="Olonade I."/>
            <person name="van Zyl L.J."/>
            <person name="Trindade M."/>
        </authorList>
    </citation>
    <scope>NUCLEOTIDE SEQUENCE [LARGE SCALE GENOMIC DNA]</scope>
    <source>
        <strain evidence="12 13">XOM25</strain>
    </source>
</reference>
<dbReference type="KEGG" id="tvd:SG34_033330"/>
<feature type="binding site" evidence="9">
    <location>
        <position position="103"/>
    </location>
    <ligand>
        <name>L-glutamine</name>
        <dbReference type="ChEBI" id="CHEBI:58359"/>
    </ligand>
</feature>
<evidence type="ECO:0000313" key="12">
    <source>
        <dbReference type="EMBL" id="WDE08782.1"/>
    </source>
</evidence>
<dbReference type="PROSITE" id="PS51278">
    <property type="entry name" value="GATASE_TYPE_2"/>
    <property type="match status" value="1"/>
</dbReference>
<dbReference type="SUPFAM" id="SSF56235">
    <property type="entry name" value="N-terminal nucleophile aminohydrolases (Ntn hydrolases)"/>
    <property type="match status" value="1"/>
</dbReference>
<comment type="similarity">
    <text evidence="2">Belongs to the asparagine synthetase family.</text>
</comment>
<dbReference type="GO" id="GO:0005829">
    <property type="term" value="C:cytosol"/>
    <property type="evidence" value="ECO:0007669"/>
    <property type="project" value="TreeGrafter"/>
</dbReference>
<dbReference type="SUPFAM" id="SSF52402">
    <property type="entry name" value="Adenine nucleotide alpha hydrolases-like"/>
    <property type="match status" value="1"/>
</dbReference>
<feature type="active site" description="For GATase activity" evidence="8">
    <location>
        <position position="2"/>
    </location>
</feature>
<gene>
    <name evidence="12" type="primary">asnB</name>
    <name evidence="12" type="ORF">SG34_033330</name>
</gene>
<dbReference type="PANTHER" id="PTHR43284">
    <property type="entry name" value="ASPARAGINE SYNTHETASE (GLUTAMINE-HYDROLYZING)"/>
    <property type="match status" value="1"/>
</dbReference>
<evidence type="ECO:0000256" key="4">
    <source>
        <dbReference type="ARBA" id="ARBA00022741"/>
    </source>
</evidence>
<dbReference type="GO" id="GO:0005524">
    <property type="term" value="F:ATP binding"/>
    <property type="evidence" value="ECO:0007669"/>
    <property type="project" value="UniProtKB-KW"/>
</dbReference>
<evidence type="ECO:0000256" key="9">
    <source>
        <dbReference type="PIRSR" id="PIRSR001589-2"/>
    </source>
</evidence>
<sequence>MCGIAGVFTSSKSNNIDSQILVNMAAIQHHRGPDNYGYCNPANVGVGMSHSRLSIIDLNEDRGRQPFFLEGTVIFAHNGEFYDYQRIRAELTAKGLNFSSKSDSEIVPWLFKKEGIDKALEQLRGEFAFSLYDEQEDALYLVRDRFGIKPLYWTNTGDEIVFGSEVKVVLTHPKVKAEIDTQGLFHQLIQVMVPGTTAFKGISQVEPGHMLKITRKNGKFSIETTKYWDMDFPELAMRPQHSDDYYISGVRKHLLEAVQLRLNADVPVGCYLSGGIDSCCILGLASAASQEPIKAFTIAFDNKDYDETPIATEMAESVGAEQEILELNAELLYDNFERTIWHTERTIYNTLAVAKLMMSQQVRHVNYKVVLTGEGSDELFAGYPAFRKDMFLHGMEGVSSEQAKAWQKALEENNKLFQGAMLPKDEYICEQINNKVGFTPSCLQPWLSCSGTAKQLLHHSRREEIAGYEPGEAIAEKLDCNYLSGRHPLDKAQYVWIKTMLEGQILTWGGDRVDMANSMEARPAFLDHKLAEFATLIPPEMRIKGSREKHVLREAVKGVIPETLYNREKFAFMAPPAHTDDKKWQKLKSLLNEFASPRQLEDAKLIDAGFLEVLIKRQESDVTSEAEKIQNDALLNHVLGVMILHHHFVAQDISEKAYNKAQALGWTI</sequence>
<proteinExistence type="inferred from homology"/>
<dbReference type="InterPro" id="IPR014729">
    <property type="entry name" value="Rossmann-like_a/b/a_fold"/>
</dbReference>
<dbReference type="Gene3D" id="3.60.20.10">
    <property type="entry name" value="Glutamine Phosphoribosylpyrophosphate, subunit 1, domain 1"/>
    <property type="match status" value="1"/>
</dbReference>
<protein>
    <recommendedName>
        <fullName evidence="3">asparagine synthase (glutamine-hydrolyzing)</fullName>
        <ecNumber evidence="3">6.3.5.4</ecNumber>
    </recommendedName>
</protein>
<keyword evidence="5 9" id="KW-0067">ATP-binding</keyword>
<dbReference type="InterPro" id="IPR006426">
    <property type="entry name" value="Asn_synth_AEB"/>
</dbReference>
<accession>A0AAE9Z9K9</accession>
<feature type="binding site" evidence="9">
    <location>
        <position position="298"/>
    </location>
    <ligand>
        <name>ATP</name>
        <dbReference type="ChEBI" id="CHEBI:30616"/>
    </ligand>
</feature>
<evidence type="ECO:0000256" key="7">
    <source>
        <dbReference type="ARBA" id="ARBA00048741"/>
    </source>
</evidence>
<comment type="pathway">
    <text evidence="1">Amino-acid biosynthesis; L-asparagine biosynthesis; L-asparagine from L-aspartate (L-Gln route): step 1/1.</text>
</comment>
<evidence type="ECO:0000256" key="2">
    <source>
        <dbReference type="ARBA" id="ARBA00005752"/>
    </source>
</evidence>
<dbReference type="CDD" id="cd01991">
    <property type="entry name" value="Asn_synthase_B_C"/>
    <property type="match status" value="1"/>
</dbReference>
<feature type="site" description="Important for beta-aspartyl-AMP intermediate formation" evidence="10">
    <location>
        <position position="374"/>
    </location>
</feature>
<keyword evidence="12" id="KW-0436">Ligase</keyword>
<comment type="catalytic activity">
    <reaction evidence="7">
        <text>L-aspartate + L-glutamine + ATP + H2O = L-asparagine + L-glutamate + AMP + diphosphate + H(+)</text>
        <dbReference type="Rhea" id="RHEA:12228"/>
        <dbReference type="ChEBI" id="CHEBI:15377"/>
        <dbReference type="ChEBI" id="CHEBI:15378"/>
        <dbReference type="ChEBI" id="CHEBI:29985"/>
        <dbReference type="ChEBI" id="CHEBI:29991"/>
        <dbReference type="ChEBI" id="CHEBI:30616"/>
        <dbReference type="ChEBI" id="CHEBI:33019"/>
        <dbReference type="ChEBI" id="CHEBI:58048"/>
        <dbReference type="ChEBI" id="CHEBI:58359"/>
        <dbReference type="ChEBI" id="CHEBI:456215"/>
        <dbReference type="EC" id="6.3.5.4"/>
    </reaction>
</comment>
<evidence type="ECO:0000313" key="13">
    <source>
        <dbReference type="Proteomes" id="UP000032352"/>
    </source>
</evidence>
<dbReference type="GO" id="GO:0004066">
    <property type="term" value="F:asparagine synthase (glutamine-hydrolyzing) activity"/>
    <property type="evidence" value="ECO:0007669"/>
    <property type="project" value="UniProtKB-EC"/>
</dbReference>
<evidence type="ECO:0000256" key="6">
    <source>
        <dbReference type="ARBA" id="ARBA00022962"/>
    </source>
</evidence>
<keyword evidence="4 9" id="KW-0547">Nucleotide-binding</keyword>
<dbReference type="Pfam" id="PF13537">
    <property type="entry name" value="GATase_7"/>
    <property type="match status" value="1"/>
</dbReference>
<dbReference type="AlphaFoldDB" id="A0AAE9Z9K9"/>
<dbReference type="Proteomes" id="UP000032352">
    <property type="component" value="Chromosome pTvir"/>
</dbReference>
<evidence type="ECO:0000259" key="11">
    <source>
        <dbReference type="PROSITE" id="PS51278"/>
    </source>
</evidence>
<dbReference type="CDD" id="cd00712">
    <property type="entry name" value="AsnB"/>
    <property type="match status" value="1"/>
</dbReference>
<dbReference type="InterPro" id="IPR001962">
    <property type="entry name" value="Asn_synthase"/>
</dbReference>
<keyword evidence="8" id="KW-0028">Amino-acid biosynthesis</keyword>
<dbReference type="PIRSF" id="PIRSF001589">
    <property type="entry name" value="Asn_synthetase_glu-h"/>
    <property type="match status" value="1"/>
</dbReference>
<organism evidence="12 13">
    <name type="scientific">Thalassomonas viridans</name>
    <dbReference type="NCBI Taxonomy" id="137584"/>
    <lineage>
        <taxon>Bacteria</taxon>
        <taxon>Pseudomonadati</taxon>
        <taxon>Pseudomonadota</taxon>
        <taxon>Gammaproteobacteria</taxon>
        <taxon>Alteromonadales</taxon>
        <taxon>Colwelliaceae</taxon>
        <taxon>Thalassomonas</taxon>
    </lineage>
</organism>
<dbReference type="GO" id="GO:0006529">
    <property type="term" value="P:asparagine biosynthetic process"/>
    <property type="evidence" value="ECO:0007669"/>
    <property type="project" value="UniProtKB-KW"/>
</dbReference>
<evidence type="ECO:0000256" key="1">
    <source>
        <dbReference type="ARBA" id="ARBA00005187"/>
    </source>
</evidence>
<dbReference type="Pfam" id="PF00733">
    <property type="entry name" value="Asn_synthase"/>
    <property type="match status" value="1"/>
</dbReference>
<dbReference type="InterPro" id="IPR029055">
    <property type="entry name" value="Ntn_hydrolases_N"/>
</dbReference>
<dbReference type="EC" id="6.3.5.4" evidence="3"/>
<evidence type="ECO:0000256" key="10">
    <source>
        <dbReference type="PIRSR" id="PIRSR001589-3"/>
    </source>
</evidence>
<reference evidence="12 13" key="2">
    <citation type="journal article" date="2022" name="Mar. Drugs">
        <title>Bioassay-Guided Fractionation Leads to the Detection of Cholic Acid Generated by the Rare Thalassomonas sp.</title>
        <authorList>
            <person name="Pheiffer F."/>
            <person name="Schneider Y.K."/>
            <person name="Hansen E.H."/>
            <person name="Andersen J.H."/>
            <person name="Isaksson J."/>
            <person name="Busche T."/>
            <person name="R C."/>
            <person name="Kalinowski J."/>
            <person name="Zyl L.V."/>
            <person name="Trindade M."/>
        </authorList>
    </citation>
    <scope>NUCLEOTIDE SEQUENCE [LARGE SCALE GENOMIC DNA]</scope>
    <source>
        <strain evidence="12 13">XOM25</strain>
    </source>
</reference>
<dbReference type="InterPro" id="IPR017932">
    <property type="entry name" value="GATase_2_dom"/>
</dbReference>
<evidence type="ECO:0000256" key="8">
    <source>
        <dbReference type="PIRSR" id="PIRSR001589-1"/>
    </source>
</evidence>
<dbReference type="InterPro" id="IPR051786">
    <property type="entry name" value="ASN_synthetase/amidase"/>
</dbReference>
<dbReference type="Gene3D" id="3.40.50.620">
    <property type="entry name" value="HUPs"/>
    <property type="match status" value="2"/>
</dbReference>
<keyword evidence="6 8" id="KW-0315">Glutamine amidotransferase</keyword>
<feature type="domain" description="Glutamine amidotransferase type-2" evidence="11">
    <location>
        <begin position="2"/>
        <end position="216"/>
    </location>
</feature>
<dbReference type="EMBL" id="CP059734">
    <property type="protein sequence ID" value="WDE08782.1"/>
    <property type="molecule type" value="Genomic_DNA"/>
</dbReference>
<dbReference type="NCBIfam" id="TIGR01536">
    <property type="entry name" value="asn_synth_AEB"/>
    <property type="match status" value="1"/>
</dbReference>
<name>A0AAE9Z9K9_9GAMM</name>
<evidence type="ECO:0000256" key="5">
    <source>
        <dbReference type="ARBA" id="ARBA00022840"/>
    </source>
</evidence>
<keyword evidence="8" id="KW-0061">Asparagine biosynthesis</keyword>
<keyword evidence="13" id="KW-1185">Reference proteome</keyword>
<dbReference type="InterPro" id="IPR033738">
    <property type="entry name" value="AsnB_N"/>
</dbReference>
<dbReference type="RefSeq" id="WP_044836478.1">
    <property type="nucleotide sequence ID" value="NZ_CP059734.1"/>
</dbReference>
<evidence type="ECO:0000256" key="3">
    <source>
        <dbReference type="ARBA" id="ARBA00012737"/>
    </source>
</evidence>
<dbReference type="PANTHER" id="PTHR43284:SF1">
    <property type="entry name" value="ASPARAGINE SYNTHETASE"/>
    <property type="match status" value="1"/>
</dbReference>